<dbReference type="InterPro" id="IPR023214">
    <property type="entry name" value="HAD_sf"/>
</dbReference>
<dbReference type="EMBL" id="MKCS01000001">
    <property type="protein sequence ID" value="OHX13366.1"/>
    <property type="molecule type" value="Genomic_DNA"/>
</dbReference>
<dbReference type="GO" id="GO:0016787">
    <property type="term" value="F:hydrolase activity"/>
    <property type="evidence" value="ECO:0007669"/>
    <property type="project" value="UniProtKB-KW"/>
</dbReference>
<dbReference type="RefSeq" id="WP_071115617.1">
    <property type="nucleotide sequence ID" value="NZ_MKCS01000001.1"/>
</dbReference>
<dbReference type="STRING" id="1903179.BI347_07470"/>
<dbReference type="OrthoDB" id="9784466at2"/>
<protein>
    <recommendedName>
        <fullName evidence="6">Phosphoserine phosphatase</fullName>
    </recommendedName>
</protein>
<dbReference type="PANTHER" id="PTHR43344:SF13">
    <property type="entry name" value="PHOSPHATASE RV3661-RELATED"/>
    <property type="match status" value="1"/>
</dbReference>
<evidence type="ECO:0000313" key="5">
    <source>
        <dbReference type="Proteomes" id="UP000180088"/>
    </source>
</evidence>
<accession>A0A1S1X2F2</accession>
<evidence type="ECO:0000256" key="2">
    <source>
        <dbReference type="ARBA" id="ARBA00022801"/>
    </source>
</evidence>
<keyword evidence="3" id="KW-0460">Magnesium</keyword>
<dbReference type="InterPro" id="IPR050582">
    <property type="entry name" value="HAD-like_SerB"/>
</dbReference>
<organism evidence="4 5">
    <name type="scientific">Chromobacterium sphagni</name>
    <dbReference type="NCBI Taxonomy" id="1903179"/>
    <lineage>
        <taxon>Bacteria</taxon>
        <taxon>Pseudomonadati</taxon>
        <taxon>Pseudomonadota</taxon>
        <taxon>Betaproteobacteria</taxon>
        <taxon>Neisseriales</taxon>
        <taxon>Chromobacteriaceae</taxon>
        <taxon>Chromobacterium</taxon>
    </lineage>
</organism>
<dbReference type="SUPFAM" id="SSF56784">
    <property type="entry name" value="HAD-like"/>
    <property type="match status" value="1"/>
</dbReference>
<name>A0A1S1X2F2_9NEIS</name>
<sequence>MRVAFFDFDHTLLNGDSNMLWYAYLLDAGLISSADWARHERFMWDYGQGTLDFSALQDFRQRVDAALAPELLRAHRHAFAVSRLLPQLSALLKDRVRYHHQRGDRLAIVSATRRCLIEEAAWALGIPALITAEPERLINGLSCFAEGKVAHVEAWLAARGWSLPSLAESWFYSDSHNDLPLLLAVSHPVAVAPDDMLRLHAGQRGWPVIARAEAVLEAQY</sequence>
<dbReference type="GO" id="GO:0046872">
    <property type="term" value="F:metal ion binding"/>
    <property type="evidence" value="ECO:0007669"/>
    <property type="project" value="UniProtKB-KW"/>
</dbReference>
<dbReference type="Gene3D" id="1.20.1440.100">
    <property type="entry name" value="SG protein - dephosphorylation function"/>
    <property type="match status" value="1"/>
</dbReference>
<evidence type="ECO:0000256" key="1">
    <source>
        <dbReference type="ARBA" id="ARBA00022723"/>
    </source>
</evidence>
<dbReference type="Gene3D" id="3.40.50.1000">
    <property type="entry name" value="HAD superfamily/HAD-like"/>
    <property type="match status" value="1"/>
</dbReference>
<dbReference type="NCBIfam" id="TIGR01488">
    <property type="entry name" value="HAD-SF-IB"/>
    <property type="match status" value="1"/>
</dbReference>
<keyword evidence="2" id="KW-0378">Hydrolase</keyword>
<reference evidence="4 5" key="1">
    <citation type="submission" date="2016-09" db="EMBL/GenBank/DDBJ databases">
        <title>Chromobacterium muskegensis sp. nov., an insecticidal bacterium isolated from Sphagnum bogs.</title>
        <authorList>
            <person name="Sparks M.E."/>
            <person name="Blackburn M.B."/>
            <person name="Gundersen-Rindal D.E."/>
            <person name="Mitchell A."/>
            <person name="Farrar R."/>
            <person name="Kuhar D."/>
        </authorList>
    </citation>
    <scope>NUCLEOTIDE SEQUENCE [LARGE SCALE GENOMIC DNA]</scope>
    <source>
        <strain evidence="4 5">37-2</strain>
    </source>
</reference>
<dbReference type="InterPro" id="IPR036412">
    <property type="entry name" value="HAD-like_sf"/>
</dbReference>
<gene>
    <name evidence="4" type="ORF">BI347_07470</name>
</gene>
<comment type="caution">
    <text evidence="4">The sequence shown here is derived from an EMBL/GenBank/DDBJ whole genome shotgun (WGS) entry which is preliminary data.</text>
</comment>
<keyword evidence="1" id="KW-0479">Metal-binding</keyword>
<dbReference type="Proteomes" id="UP000180088">
    <property type="component" value="Unassembled WGS sequence"/>
</dbReference>
<evidence type="ECO:0008006" key="6">
    <source>
        <dbReference type="Google" id="ProtNLM"/>
    </source>
</evidence>
<evidence type="ECO:0000256" key="3">
    <source>
        <dbReference type="ARBA" id="ARBA00022842"/>
    </source>
</evidence>
<dbReference type="Pfam" id="PF12710">
    <property type="entry name" value="HAD"/>
    <property type="match status" value="1"/>
</dbReference>
<dbReference type="PANTHER" id="PTHR43344">
    <property type="entry name" value="PHOSPHOSERINE PHOSPHATASE"/>
    <property type="match status" value="1"/>
</dbReference>
<dbReference type="AlphaFoldDB" id="A0A1S1X2F2"/>
<evidence type="ECO:0000313" key="4">
    <source>
        <dbReference type="EMBL" id="OHX13366.1"/>
    </source>
</evidence>
<proteinExistence type="predicted"/>